<dbReference type="Proteomes" id="UP000201728">
    <property type="component" value="Chromosome"/>
</dbReference>
<dbReference type="InterPro" id="IPR003481">
    <property type="entry name" value="FliD_N"/>
</dbReference>
<evidence type="ECO:0000256" key="1">
    <source>
        <dbReference type="ARBA" id="ARBA00009764"/>
    </source>
</evidence>
<keyword evidence="3 5" id="KW-0175">Coiled coil</keyword>
<dbReference type="GO" id="GO:0007155">
    <property type="term" value="P:cell adhesion"/>
    <property type="evidence" value="ECO:0007669"/>
    <property type="project" value="InterPro"/>
</dbReference>
<evidence type="ECO:0000256" key="4">
    <source>
        <dbReference type="ARBA" id="ARBA00023143"/>
    </source>
</evidence>
<dbReference type="GO" id="GO:0071973">
    <property type="term" value="P:bacterial-type flagellum-dependent cell motility"/>
    <property type="evidence" value="ECO:0007669"/>
    <property type="project" value="TreeGrafter"/>
</dbReference>
<evidence type="ECO:0000313" key="8">
    <source>
        <dbReference type="EMBL" id="ASQ45757.1"/>
    </source>
</evidence>
<organism evidence="8 9">
    <name type="scientific">Legionella clemsonensis</name>
    <dbReference type="NCBI Taxonomy" id="1867846"/>
    <lineage>
        <taxon>Bacteria</taxon>
        <taxon>Pseudomonadati</taxon>
        <taxon>Pseudomonadota</taxon>
        <taxon>Gammaproteobacteria</taxon>
        <taxon>Legionellales</taxon>
        <taxon>Legionellaceae</taxon>
        <taxon>Legionella</taxon>
    </lineage>
</organism>
<feature type="domain" description="Flagellar hook-associated protein 2 C-terminal" evidence="7">
    <location>
        <begin position="235"/>
        <end position="536"/>
    </location>
</feature>
<keyword evidence="8" id="KW-0969">Cilium</keyword>
<comment type="subunit">
    <text evidence="2 5">Homopentamer.</text>
</comment>
<evidence type="ECO:0000256" key="5">
    <source>
        <dbReference type="RuleBase" id="RU362066"/>
    </source>
</evidence>
<keyword evidence="5" id="KW-0964">Secreted</keyword>
<evidence type="ECO:0000256" key="2">
    <source>
        <dbReference type="ARBA" id="ARBA00011255"/>
    </source>
</evidence>
<comment type="function">
    <text evidence="5">Required for morphogenesis and for the elongation of the flagellar filament by facilitating polymerization of the flagellin monomers at the tip of growing filament. Forms a capping structure, which prevents flagellin subunits (transported through the central channel of the flagellum) from leaking out without polymerization at the distal end.</text>
</comment>
<evidence type="ECO:0000259" key="7">
    <source>
        <dbReference type="Pfam" id="PF07195"/>
    </source>
</evidence>
<dbReference type="KEGG" id="lcd:clem_06010"/>
<keyword evidence="9" id="KW-1185">Reference proteome</keyword>
<name>A0A222P1P6_9GAMM</name>
<comment type="similarity">
    <text evidence="1 5">Belongs to the FliD family.</text>
</comment>
<keyword evidence="8" id="KW-0966">Cell projection</keyword>
<dbReference type="PANTHER" id="PTHR30288:SF0">
    <property type="entry name" value="FLAGELLAR HOOK-ASSOCIATED PROTEIN 2"/>
    <property type="match status" value="1"/>
</dbReference>
<comment type="subcellular location">
    <subcellularLocation>
        <location evidence="5">Secreted</location>
    </subcellularLocation>
    <subcellularLocation>
        <location evidence="5">Bacterial flagellum</location>
    </subcellularLocation>
</comment>
<feature type="domain" description="Flagellar hook-associated protein 2 N-terminal" evidence="6">
    <location>
        <begin position="8"/>
        <end position="105"/>
    </location>
</feature>
<sequence length="557" mass="59272">MPVSSVGSGLDIKAIVDALVKADLTPAQNRLNQREVNFSTQLSALGLIKSSLAKMQTTMAKLTDLSQAYSLKSTISDESIISATVNGEASSGTYQIEVKQLATKQNLASAAFVNSSTVIGSGSITIDFGTYSADYSSFTANPDKASVTINIAPGATTLAGIRDAINNRNSGVQASIIQDSQGARLTLLSPETGQATAMKITVVDDDGTHSDTAGLSALAYDPTTGVNSLTQTVEAKNSEVMVNGLLLTQSSNQLKDAIAGITLNLKKAQPGTLVDLKIENDKNQLKAMVNEFIKQYNDTMTTINSLTSYNSTTKKGGPMQSDAGIRNLKLNLSKLVSEPVGDLNNPIRTLKDTGIKTNEKGLLVMDETKFTEALDNHYMEIGTLFAKTATVTDSNVRIKSVGTTVKAGNYDLIVDSFTPGVELLGTIGGVHASSSDGLTLSGTGDFKGLSVDILAGGTGSRGKITVTDGLAAKFNDLLKIYLDEKNGEFATRTTQLDKRVEEIAKEREQLEVRAEILTKRYTKQFVALDVLLVKMQGASDFLSQQLANLPQLNRKSR</sequence>
<dbReference type="InterPro" id="IPR040026">
    <property type="entry name" value="FliD"/>
</dbReference>
<evidence type="ECO:0000313" key="9">
    <source>
        <dbReference type="Proteomes" id="UP000201728"/>
    </source>
</evidence>
<keyword evidence="8" id="KW-0282">Flagellum</keyword>
<evidence type="ECO:0000256" key="3">
    <source>
        <dbReference type="ARBA" id="ARBA00023054"/>
    </source>
</evidence>
<dbReference type="PANTHER" id="PTHR30288">
    <property type="entry name" value="FLAGELLAR CAP/ASSEMBLY PROTEIN FLID"/>
    <property type="match status" value="1"/>
</dbReference>
<dbReference type="Pfam" id="PF07195">
    <property type="entry name" value="FliD_C"/>
    <property type="match status" value="1"/>
</dbReference>
<dbReference type="RefSeq" id="WP_232505572.1">
    <property type="nucleotide sequence ID" value="NZ_CP016397.1"/>
</dbReference>
<proteinExistence type="inferred from homology"/>
<evidence type="ECO:0000259" key="6">
    <source>
        <dbReference type="Pfam" id="PF02465"/>
    </source>
</evidence>
<reference evidence="9" key="1">
    <citation type="submission" date="2016-07" db="EMBL/GenBank/DDBJ databases">
        <authorList>
            <person name="Florea S."/>
            <person name="Webb J.S."/>
            <person name="Jaromczyk J."/>
            <person name="Schardl C.L."/>
        </authorList>
    </citation>
    <scope>NUCLEOTIDE SEQUENCE [LARGE SCALE GENOMIC DNA]</scope>
    <source>
        <strain evidence="9">CDC-D5610</strain>
    </source>
</reference>
<dbReference type="Pfam" id="PF02465">
    <property type="entry name" value="FliD_N"/>
    <property type="match status" value="1"/>
</dbReference>
<gene>
    <name evidence="8" type="primary">fliD</name>
    <name evidence="8" type="ORF">clem_06010</name>
</gene>
<dbReference type="GO" id="GO:0009424">
    <property type="term" value="C:bacterial-type flagellum hook"/>
    <property type="evidence" value="ECO:0007669"/>
    <property type="project" value="UniProtKB-UniRule"/>
</dbReference>
<accession>A0A222P1P6</accession>
<dbReference type="GO" id="GO:0009421">
    <property type="term" value="C:bacterial-type flagellum filament cap"/>
    <property type="evidence" value="ECO:0007669"/>
    <property type="project" value="InterPro"/>
</dbReference>
<dbReference type="EMBL" id="CP016397">
    <property type="protein sequence ID" value="ASQ45757.1"/>
    <property type="molecule type" value="Genomic_DNA"/>
</dbReference>
<keyword evidence="4 5" id="KW-0975">Bacterial flagellum</keyword>
<protein>
    <recommendedName>
        <fullName evidence="5">Flagellar hook-associated protein 2</fullName>
        <shortName evidence="5">HAP2</shortName>
    </recommendedName>
    <alternativeName>
        <fullName evidence="5">Flagellar cap protein</fullName>
    </alternativeName>
</protein>
<dbReference type="GO" id="GO:0005576">
    <property type="term" value="C:extracellular region"/>
    <property type="evidence" value="ECO:0007669"/>
    <property type="project" value="UniProtKB-SubCell"/>
</dbReference>
<feature type="coiled-coil region" evidence="5">
    <location>
        <begin position="493"/>
        <end position="520"/>
    </location>
</feature>
<dbReference type="AlphaFoldDB" id="A0A222P1P6"/>
<dbReference type="InterPro" id="IPR010809">
    <property type="entry name" value="FliD_C"/>
</dbReference>